<dbReference type="InterPro" id="IPR001240">
    <property type="entry name" value="PRAI_dom"/>
</dbReference>
<dbReference type="Pfam" id="PF00697">
    <property type="entry name" value="PRAI"/>
    <property type="match status" value="1"/>
</dbReference>
<reference evidence="11 12" key="1">
    <citation type="submission" date="2016-10" db="EMBL/GenBank/DDBJ databases">
        <authorList>
            <person name="de Groot N.N."/>
        </authorList>
    </citation>
    <scope>NUCLEOTIDE SEQUENCE [LARGE SCALE GENOMIC DNA]</scope>
    <source>
        <strain evidence="11 12">DSM 5522</strain>
    </source>
</reference>
<dbReference type="EC" id="5.3.1.24" evidence="3 9"/>
<evidence type="ECO:0000259" key="10">
    <source>
        <dbReference type="Pfam" id="PF00697"/>
    </source>
</evidence>
<dbReference type="GO" id="GO:0004640">
    <property type="term" value="F:phosphoribosylanthranilate isomerase activity"/>
    <property type="evidence" value="ECO:0007669"/>
    <property type="project" value="UniProtKB-UniRule"/>
</dbReference>
<keyword evidence="6 9" id="KW-0822">Tryptophan biosynthesis</keyword>
<comment type="similarity">
    <text evidence="9">Belongs to the TrpF family.</text>
</comment>
<keyword evidence="5 9" id="KW-0028">Amino-acid biosynthesis</keyword>
<evidence type="ECO:0000256" key="2">
    <source>
        <dbReference type="ARBA" id="ARBA00004664"/>
    </source>
</evidence>
<dbReference type="SUPFAM" id="SSF51366">
    <property type="entry name" value="Ribulose-phoshate binding barrel"/>
    <property type="match status" value="1"/>
</dbReference>
<evidence type="ECO:0000256" key="1">
    <source>
        <dbReference type="ARBA" id="ARBA00001164"/>
    </source>
</evidence>
<dbReference type="InterPro" id="IPR013785">
    <property type="entry name" value="Aldolase_TIM"/>
</dbReference>
<dbReference type="GO" id="GO:0000162">
    <property type="term" value="P:L-tryptophan biosynthetic process"/>
    <property type="evidence" value="ECO:0007669"/>
    <property type="project" value="UniProtKB-UniRule"/>
</dbReference>
<evidence type="ECO:0000256" key="7">
    <source>
        <dbReference type="ARBA" id="ARBA00023141"/>
    </source>
</evidence>
<dbReference type="EMBL" id="FOJY01000010">
    <property type="protein sequence ID" value="SFB13906.1"/>
    <property type="molecule type" value="Genomic_DNA"/>
</dbReference>
<evidence type="ECO:0000256" key="5">
    <source>
        <dbReference type="ARBA" id="ARBA00022605"/>
    </source>
</evidence>
<keyword evidence="7 9" id="KW-0057">Aromatic amino acid biosynthesis</keyword>
<evidence type="ECO:0000256" key="3">
    <source>
        <dbReference type="ARBA" id="ARBA00012572"/>
    </source>
</evidence>
<accession>A0A1I0YM82</accession>
<evidence type="ECO:0000256" key="9">
    <source>
        <dbReference type="HAMAP-Rule" id="MF_00135"/>
    </source>
</evidence>
<evidence type="ECO:0000313" key="11">
    <source>
        <dbReference type="EMBL" id="SFB13906.1"/>
    </source>
</evidence>
<dbReference type="RefSeq" id="WP_092872548.1">
    <property type="nucleotide sequence ID" value="NZ_FOJY01000010.1"/>
</dbReference>
<dbReference type="InterPro" id="IPR044643">
    <property type="entry name" value="TrpF_fam"/>
</dbReference>
<protein>
    <recommendedName>
        <fullName evidence="4 9">N-(5'-phosphoribosyl)anthranilate isomerase</fullName>
        <shortName evidence="9">PRAI</shortName>
        <ecNumber evidence="3 9">5.3.1.24</ecNumber>
    </recommendedName>
</protein>
<dbReference type="STRING" id="1120918.SAMN05216249_11086"/>
<keyword evidence="8 9" id="KW-0413">Isomerase</keyword>
<evidence type="ECO:0000256" key="6">
    <source>
        <dbReference type="ARBA" id="ARBA00022822"/>
    </source>
</evidence>
<sequence>MTGIKICGLTCLEDANTLNKTRPDYAGFVFYEKSKRNLSYLKAKEIMNSLYFDIKKVAVVVSPNVKELKIIEEMGFDILQIHGECPKEIFEKAEIPIWLATNINKEIPEIKDHEKIAGYLFDGAKYGGGKPFDWEIAKKIREKIKEKRFILAGGLDEENVNIAINTLHPDIVDVSSSVEKETKKDEKKVLKFVRKVRENG</sequence>
<name>A0A1I0YM82_9FIRM</name>
<organism evidence="11 12">
    <name type="scientific">Acetitomaculum ruminis DSM 5522</name>
    <dbReference type="NCBI Taxonomy" id="1120918"/>
    <lineage>
        <taxon>Bacteria</taxon>
        <taxon>Bacillati</taxon>
        <taxon>Bacillota</taxon>
        <taxon>Clostridia</taxon>
        <taxon>Lachnospirales</taxon>
        <taxon>Lachnospiraceae</taxon>
        <taxon>Acetitomaculum</taxon>
    </lineage>
</organism>
<evidence type="ECO:0000256" key="8">
    <source>
        <dbReference type="ARBA" id="ARBA00023235"/>
    </source>
</evidence>
<gene>
    <name evidence="9" type="primary">trpF</name>
    <name evidence="11" type="ORF">SAMN05216249_11086</name>
</gene>
<dbReference type="Gene3D" id="3.20.20.70">
    <property type="entry name" value="Aldolase class I"/>
    <property type="match status" value="1"/>
</dbReference>
<dbReference type="PANTHER" id="PTHR42894">
    <property type="entry name" value="N-(5'-PHOSPHORIBOSYL)ANTHRANILATE ISOMERASE"/>
    <property type="match status" value="1"/>
</dbReference>
<dbReference type="InterPro" id="IPR011060">
    <property type="entry name" value="RibuloseP-bd_barrel"/>
</dbReference>
<proteinExistence type="inferred from homology"/>
<dbReference type="UniPathway" id="UPA00035">
    <property type="reaction ID" value="UER00042"/>
</dbReference>
<comment type="pathway">
    <text evidence="2 9">Amino-acid biosynthesis; L-tryptophan biosynthesis; L-tryptophan from chorismate: step 3/5.</text>
</comment>
<dbReference type="AlphaFoldDB" id="A0A1I0YM82"/>
<dbReference type="CDD" id="cd00405">
    <property type="entry name" value="PRAI"/>
    <property type="match status" value="1"/>
</dbReference>
<comment type="catalytic activity">
    <reaction evidence="1 9">
        <text>N-(5-phospho-beta-D-ribosyl)anthranilate = 1-(2-carboxyphenylamino)-1-deoxy-D-ribulose 5-phosphate</text>
        <dbReference type="Rhea" id="RHEA:21540"/>
        <dbReference type="ChEBI" id="CHEBI:18277"/>
        <dbReference type="ChEBI" id="CHEBI:58613"/>
        <dbReference type="EC" id="5.3.1.24"/>
    </reaction>
</comment>
<dbReference type="Proteomes" id="UP000198838">
    <property type="component" value="Unassembled WGS sequence"/>
</dbReference>
<keyword evidence="12" id="KW-1185">Reference proteome</keyword>
<dbReference type="HAMAP" id="MF_00135">
    <property type="entry name" value="PRAI"/>
    <property type="match status" value="1"/>
</dbReference>
<dbReference type="OrthoDB" id="9786954at2"/>
<dbReference type="PANTHER" id="PTHR42894:SF1">
    <property type="entry name" value="N-(5'-PHOSPHORIBOSYL)ANTHRANILATE ISOMERASE"/>
    <property type="match status" value="1"/>
</dbReference>
<evidence type="ECO:0000256" key="4">
    <source>
        <dbReference type="ARBA" id="ARBA00022272"/>
    </source>
</evidence>
<feature type="domain" description="N-(5'phosphoribosyl) anthranilate isomerase (PRAI)" evidence="10">
    <location>
        <begin position="4"/>
        <end position="194"/>
    </location>
</feature>
<evidence type="ECO:0000313" key="12">
    <source>
        <dbReference type="Proteomes" id="UP000198838"/>
    </source>
</evidence>